<dbReference type="GO" id="GO:0051751">
    <property type="term" value="F:alpha-1,4-mannosyltransferase activity"/>
    <property type="evidence" value="ECO:0007669"/>
    <property type="project" value="InterPro"/>
</dbReference>
<dbReference type="AlphaFoldDB" id="A0A1I8B1Q5"/>
<evidence type="ECO:0000256" key="7">
    <source>
        <dbReference type="ARBA" id="ARBA00022692"/>
    </source>
</evidence>
<keyword evidence="8" id="KW-0256">Endoplasmic reticulum</keyword>
<evidence type="ECO:0000256" key="1">
    <source>
        <dbReference type="ARBA" id="ARBA00004477"/>
    </source>
</evidence>
<comment type="subcellular location">
    <subcellularLocation>
        <location evidence="1">Endoplasmic reticulum membrane</location>
        <topology evidence="1">Multi-pass membrane protein</topology>
    </subcellularLocation>
</comment>
<keyword evidence="4" id="KW-0337">GPI-anchor biosynthesis</keyword>
<evidence type="ECO:0000313" key="17">
    <source>
        <dbReference type="WBParaSite" id="MhA1_Contig1256.frz3.gene5"/>
    </source>
</evidence>
<feature type="transmembrane region" description="Helical" evidence="15">
    <location>
        <begin position="12"/>
        <end position="29"/>
    </location>
</feature>
<keyword evidence="16" id="KW-1185">Reference proteome</keyword>
<keyword evidence="6" id="KW-0808">Transferase</keyword>
<dbReference type="UniPathway" id="UPA00196"/>
<accession>A0A1I8B1Q5</accession>
<dbReference type="OMA" id="SANAKWT"/>
<comment type="pathway">
    <text evidence="2">Glycolipid biosynthesis; glycosylphosphatidylinositol-anchor biosynthesis.</text>
</comment>
<keyword evidence="5" id="KW-0328">Glycosyltransferase</keyword>
<protein>
    <recommendedName>
        <fullName evidence="14">GPI alpha-1,4-mannosyltransferase I, catalytic subunit</fullName>
    </recommendedName>
    <alternativeName>
        <fullName evidence="12">GPI mannosyltransferase I</fullName>
    </alternativeName>
    <alternativeName>
        <fullName evidence="11">Phosphatidylinositol-glycan biosynthesis class M protein</fullName>
    </alternativeName>
</protein>
<evidence type="ECO:0000256" key="10">
    <source>
        <dbReference type="ARBA" id="ARBA00023136"/>
    </source>
</evidence>
<sequence>MNQLLIWSDKTLLILAFLVRLFFILYARIHDYFFHLNFTDVDYEVFTEAALLVSKGFSPYNLTTYRYPPIIAWILIPNNLFGDFGKIIFSILDVFVGWIQLQYFTQFNKISTSNKIKDEEIISRRLICLLWLFNPFNTIIATRGNSDSLICFLNLLTMFELSKGRYLLSAFIHGALATHLRIFPVCFLLRIVF</sequence>
<dbReference type="Proteomes" id="UP000095281">
    <property type="component" value="Unplaced"/>
</dbReference>
<evidence type="ECO:0000256" key="14">
    <source>
        <dbReference type="ARBA" id="ARBA00093608"/>
    </source>
</evidence>
<evidence type="ECO:0000256" key="13">
    <source>
        <dbReference type="ARBA" id="ARBA00093408"/>
    </source>
</evidence>
<evidence type="ECO:0000256" key="11">
    <source>
        <dbReference type="ARBA" id="ARBA00031139"/>
    </source>
</evidence>
<name>A0A1I8B1Q5_MELHA</name>
<evidence type="ECO:0000256" key="3">
    <source>
        <dbReference type="ARBA" id="ARBA00011071"/>
    </source>
</evidence>
<comment type="similarity">
    <text evidence="3">Belongs to the PIGM family.</text>
</comment>
<evidence type="ECO:0000313" key="16">
    <source>
        <dbReference type="Proteomes" id="UP000095281"/>
    </source>
</evidence>
<dbReference type="PANTHER" id="PTHR12886">
    <property type="entry name" value="PIG-M MANNOSYLTRANSFERASE"/>
    <property type="match status" value="1"/>
</dbReference>
<evidence type="ECO:0000256" key="5">
    <source>
        <dbReference type="ARBA" id="ARBA00022676"/>
    </source>
</evidence>
<dbReference type="GO" id="GO:0004376">
    <property type="term" value="F:GPI mannosyltransferase activity"/>
    <property type="evidence" value="ECO:0007669"/>
    <property type="project" value="InterPro"/>
</dbReference>
<dbReference type="Pfam" id="PF06728">
    <property type="entry name" value="PIG-U"/>
    <property type="match status" value="1"/>
</dbReference>
<dbReference type="WBParaSite" id="MhA1_Contig1256.frz3.gene5">
    <property type="protein sequence ID" value="MhA1_Contig1256.frz3.gene5"/>
    <property type="gene ID" value="MhA1_Contig1256.frz3.gene5"/>
</dbReference>
<proteinExistence type="inferred from homology"/>
<evidence type="ECO:0000256" key="9">
    <source>
        <dbReference type="ARBA" id="ARBA00022989"/>
    </source>
</evidence>
<reference evidence="17" key="1">
    <citation type="submission" date="2016-11" db="UniProtKB">
        <authorList>
            <consortium name="WormBaseParasite"/>
        </authorList>
    </citation>
    <scope>IDENTIFICATION</scope>
</reference>
<evidence type="ECO:0000256" key="2">
    <source>
        <dbReference type="ARBA" id="ARBA00004687"/>
    </source>
</evidence>
<dbReference type="GO" id="GO:0006506">
    <property type="term" value="P:GPI anchor biosynthetic process"/>
    <property type="evidence" value="ECO:0007669"/>
    <property type="project" value="UniProtKB-UniPathway"/>
</dbReference>
<dbReference type="PANTHER" id="PTHR12886:SF0">
    <property type="entry name" value="GPI MANNOSYLTRANSFERASE 1"/>
    <property type="match status" value="1"/>
</dbReference>
<evidence type="ECO:0000256" key="4">
    <source>
        <dbReference type="ARBA" id="ARBA00022502"/>
    </source>
</evidence>
<dbReference type="GO" id="GO:0005789">
    <property type="term" value="C:endoplasmic reticulum membrane"/>
    <property type="evidence" value="ECO:0007669"/>
    <property type="project" value="UniProtKB-SubCell"/>
</dbReference>
<evidence type="ECO:0000256" key="8">
    <source>
        <dbReference type="ARBA" id="ARBA00022824"/>
    </source>
</evidence>
<evidence type="ECO:0000256" key="6">
    <source>
        <dbReference type="ARBA" id="ARBA00022679"/>
    </source>
</evidence>
<evidence type="ECO:0000256" key="12">
    <source>
        <dbReference type="ARBA" id="ARBA00032997"/>
    </source>
</evidence>
<comment type="function">
    <text evidence="13">Catalytic subunit of the glycosylphosphatidylinositol-mannosyltransferase I complex which catalyzes the transfer of the first mannose, via an alpha-1,4 bond from a dolichol-phosphate-mannose (Dol-P-Man) to the glucosaminyl acyl phosphatidylinositol (GlcN-(acyl)PI) intermediate to generate alpha-D-Man-(1-&gt;4)-alpha-D-GlcN-(1-&gt;6)-(1-radyl,2-acyl-sn-glycero-3-phospho)-2-acyl-inositol and participates in the sixth step of the glycosylphosphatidylinositol-anchor biosynthesis.</text>
</comment>
<keyword evidence="9 15" id="KW-1133">Transmembrane helix</keyword>
<organism evidence="16 17">
    <name type="scientific">Meloidogyne hapla</name>
    <name type="common">Root-knot nematode worm</name>
    <dbReference type="NCBI Taxonomy" id="6305"/>
    <lineage>
        <taxon>Eukaryota</taxon>
        <taxon>Metazoa</taxon>
        <taxon>Ecdysozoa</taxon>
        <taxon>Nematoda</taxon>
        <taxon>Chromadorea</taxon>
        <taxon>Rhabditida</taxon>
        <taxon>Tylenchina</taxon>
        <taxon>Tylenchomorpha</taxon>
        <taxon>Tylenchoidea</taxon>
        <taxon>Meloidogynidae</taxon>
        <taxon>Meloidogyninae</taxon>
        <taxon>Meloidogyne</taxon>
    </lineage>
</organism>
<dbReference type="InterPro" id="IPR007704">
    <property type="entry name" value="PIG-M"/>
</dbReference>
<dbReference type="GO" id="GO:1990529">
    <property type="term" value="C:glycosylphosphatidylinositol-mannosyltransferase I complex"/>
    <property type="evidence" value="ECO:0007669"/>
    <property type="project" value="TreeGrafter"/>
</dbReference>
<evidence type="ECO:0000256" key="15">
    <source>
        <dbReference type="SAM" id="Phobius"/>
    </source>
</evidence>
<keyword evidence="10 15" id="KW-0472">Membrane</keyword>
<keyword evidence="7 15" id="KW-0812">Transmembrane</keyword>